<dbReference type="GO" id="GO:0004497">
    <property type="term" value="F:monooxygenase activity"/>
    <property type="evidence" value="ECO:0007669"/>
    <property type="project" value="UniProtKB-KW"/>
</dbReference>
<keyword evidence="12" id="KW-1185">Reference proteome</keyword>
<gene>
    <name evidence="11" type="ORF">Triagg1_5019</name>
</gene>
<evidence type="ECO:0000256" key="1">
    <source>
        <dbReference type="ARBA" id="ARBA00001971"/>
    </source>
</evidence>
<evidence type="ECO:0000256" key="7">
    <source>
        <dbReference type="ARBA" id="ARBA00023033"/>
    </source>
</evidence>
<organism evidence="11 12">
    <name type="scientific">Trichoderma aggressivum f. europaeum</name>
    <dbReference type="NCBI Taxonomy" id="173218"/>
    <lineage>
        <taxon>Eukaryota</taxon>
        <taxon>Fungi</taxon>
        <taxon>Dikarya</taxon>
        <taxon>Ascomycota</taxon>
        <taxon>Pezizomycotina</taxon>
        <taxon>Sordariomycetes</taxon>
        <taxon>Hypocreomycetidae</taxon>
        <taxon>Hypocreales</taxon>
        <taxon>Hypocreaceae</taxon>
        <taxon>Trichoderma</taxon>
    </lineage>
</organism>
<keyword evidence="3 8" id="KW-0349">Heme</keyword>
<keyword evidence="10" id="KW-0812">Transmembrane</keyword>
<reference evidence="11" key="1">
    <citation type="submission" date="2023-11" db="EMBL/GenBank/DDBJ databases">
        <title>The genome sequences of three competitors of mushroom-forming fungi.</title>
        <authorList>
            <person name="Beijen E."/>
            <person name="Ohm R.A."/>
        </authorList>
    </citation>
    <scope>NUCLEOTIDE SEQUENCE</scope>
    <source>
        <strain evidence="11">CBS 100526</strain>
    </source>
</reference>
<evidence type="ECO:0000256" key="4">
    <source>
        <dbReference type="ARBA" id="ARBA00022723"/>
    </source>
</evidence>
<evidence type="ECO:0000313" key="11">
    <source>
        <dbReference type="EMBL" id="KAK4074870.1"/>
    </source>
</evidence>
<dbReference type="InterPro" id="IPR050364">
    <property type="entry name" value="Cytochrome_P450_fung"/>
</dbReference>
<dbReference type="GeneID" id="87919392"/>
<keyword evidence="5 9" id="KW-0560">Oxidoreductase</keyword>
<keyword evidence="7 9" id="KW-0503">Monooxygenase</keyword>
<evidence type="ECO:0000256" key="6">
    <source>
        <dbReference type="ARBA" id="ARBA00023004"/>
    </source>
</evidence>
<keyword evidence="6 8" id="KW-0408">Iron</keyword>
<feature type="binding site" description="axial binding residue" evidence="8">
    <location>
        <position position="446"/>
    </location>
    <ligand>
        <name>heme</name>
        <dbReference type="ChEBI" id="CHEBI:30413"/>
    </ligand>
    <ligandPart>
        <name>Fe</name>
        <dbReference type="ChEBI" id="CHEBI:18248"/>
    </ligandPart>
</feature>
<dbReference type="SUPFAM" id="SSF48264">
    <property type="entry name" value="Cytochrome P450"/>
    <property type="match status" value="1"/>
</dbReference>
<dbReference type="InterPro" id="IPR002401">
    <property type="entry name" value="Cyt_P450_E_grp-I"/>
</dbReference>
<dbReference type="RefSeq" id="XP_062756200.1">
    <property type="nucleotide sequence ID" value="XM_062899488.1"/>
</dbReference>
<dbReference type="Gene3D" id="1.10.630.10">
    <property type="entry name" value="Cytochrome P450"/>
    <property type="match status" value="1"/>
</dbReference>
<dbReference type="PRINTS" id="PR00463">
    <property type="entry name" value="EP450I"/>
</dbReference>
<proteinExistence type="inferred from homology"/>
<dbReference type="GO" id="GO:0016705">
    <property type="term" value="F:oxidoreductase activity, acting on paired donors, with incorporation or reduction of molecular oxygen"/>
    <property type="evidence" value="ECO:0007669"/>
    <property type="project" value="InterPro"/>
</dbReference>
<dbReference type="AlphaFoldDB" id="A0AAE1LZ28"/>
<evidence type="ECO:0000256" key="8">
    <source>
        <dbReference type="PIRSR" id="PIRSR602401-1"/>
    </source>
</evidence>
<dbReference type="EMBL" id="JAWRVG010000016">
    <property type="protein sequence ID" value="KAK4074870.1"/>
    <property type="molecule type" value="Genomic_DNA"/>
</dbReference>
<dbReference type="PANTHER" id="PTHR46300">
    <property type="entry name" value="P450, PUTATIVE (EUROFUNG)-RELATED-RELATED"/>
    <property type="match status" value="1"/>
</dbReference>
<keyword evidence="10" id="KW-1133">Transmembrane helix</keyword>
<dbReference type="Pfam" id="PF00067">
    <property type="entry name" value="p450"/>
    <property type="match status" value="1"/>
</dbReference>
<dbReference type="PANTHER" id="PTHR46300:SF7">
    <property type="entry name" value="P450, PUTATIVE (EUROFUNG)-RELATED"/>
    <property type="match status" value="1"/>
</dbReference>
<accession>A0AAE1LZ28</accession>
<sequence length="539" mass="60677">MFGIPHVVAGIVAVIGFLVYHQCIRKKNGSLSLPPGPQGLPILGNILDLPPSGKPEFQHWLKFKDLYGPVSSMTVLGQTFVIIHDKQAADEIMGKMSLKTSNRPRSVFAFDLCGFQKFTSGRQYDADFRRQRKFMYQQVGTKTIVAQFHGVQDVESWRLLRRTVDDPQNLIKHFRTESAAIILKTVYGYSIEQDAVDPLTKLIETMMVNLSQAVMPAARLVDMIPALKHLPDWFPGTAFKETARQYNKVNHDVVNIPYSFVKRQVANGTHRPSFVSGLIERCNSESKTGKLDYADEEAIKWAAGVLYGAGAEATVSVMTAFTLAMTLFPEVQQRAQEEIDELIGTSPTRIPQFEDQERLPYTSAIVKEALRWFSIVPVTTPHAASDEVIYDGYRIPKGTILLPAVWWIHHDPQTYPDPFRFSPERFLKPRNEPDPVEAFGYGRRICPGRYMADDTLFITIARLLANFNISKAVDEQGVVMEPKLEHVPGLVSHPASFPFSITVRSGEHEELIKSIGVNHYWEKSDADLLESGDGREKRG</sequence>
<evidence type="ECO:0000256" key="10">
    <source>
        <dbReference type="SAM" id="Phobius"/>
    </source>
</evidence>
<comment type="similarity">
    <text evidence="2 9">Belongs to the cytochrome P450 family.</text>
</comment>
<dbReference type="CDD" id="cd11065">
    <property type="entry name" value="CYP64-like"/>
    <property type="match status" value="1"/>
</dbReference>
<evidence type="ECO:0000256" key="3">
    <source>
        <dbReference type="ARBA" id="ARBA00022617"/>
    </source>
</evidence>
<protein>
    <recommendedName>
        <fullName evidence="13">Cytochrome P450</fullName>
    </recommendedName>
</protein>
<evidence type="ECO:0000256" key="2">
    <source>
        <dbReference type="ARBA" id="ARBA00010617"/>
    </source>
</evidence>
<comment type="cofactor">
    <cofactor evidence="1 8">
        <name>heme</name>
        <dbReference type="ChEBI" id="CHEBI:30413"/>
    </cofactor>
</comment>
<comment type="caution">
    <text evidence="11">The sequence shown here is derived from an EMBL/GenBank/DDBJ whole genome shotgun (WGS) entry which is preliminary data.</text>
</comment>
<dbReference type="Proteomes" id="UP001273209">
    <property type="component" value="Unassembled WGS sequence"/>
</dbReference>
<keyword evidence="10" id="KW-0472">Membrane</keyword>
<dbReference type="InterPro" id="IPR017972">
    <property type="entry name" value="Cyt_P450_CS"/>
</dbReference>
<evidence type="ECO:0000256" key="5">
    <source>
        <dbReference type="ARBA" id="ARBA00023002"/>
    </source>
</evidence>
<evidence type="ECO:0008006" key="13">
    <source>
        <dbReference type="Google" id="ProtNLM"/>
    </source>
</evidence>
<name>A0AAE1LZ28_9HYPO</name>
<dbReference type="PROSITE" id="PS00086">
    <property type="entry name" value="CYTOCHROME_P450"/>
    <property type="match status" value="1"/>
</dbReference>
<evidence type="ECO:0000313" key="12">
    <source>
        <dbReference type="Proteomes" id="UP001273209"/>
    </source>
</evidence>
<keyword evidence="4 8" id="KW-0479">Metal-binding</keyword>
<dbReference type="GO" id="GO:0020037">
    <property type="term" value="F:heme binding"/>
    <property type="evidence" value="ECO:0007669"/>
    <property type="project" value="InterPro"/>
</dbReference>
<feature type="transmembrane region" description="Helical" evidence="10">
    <location>
        <begin position="6"/>
        <end position="24"/>
    </location>
</feature>
<dbReference type="InterPro" id="IPR001128">
    <property type="entry name" value="Cyt_P450"/>
</dbReference>
<evidence type="ECO:0000256" key="9">
    <source>
        <dbReference type="RuleBase" id="RU000461"/>
    </source>
</evidence>
<dbReference type="InterPro" id="IPR036396">
    <property type="entry name" value="Cyt_P450_sf"/>
</dbReference>
<dbReference type="GO" id="GO:0005506">
    <property type="term" value="F:iron ion binding"/>
    <property type="evidence" value="ECO:0007669"/>
    <property type="project" value="InterPro"/>
</dbReference>